<evidence type="ECO:0000313" key="1">
    <source>
        <dbReference type="EMBL" id="EQC37342.1"/>
    </source>
</evidence>
<reference evidence="1 2" key="1">
    <citation type="submission" date="2012-04" db="EMBL/GenBank/DDBJ databases">
        <title>The Genome Sequence of Saprolegnia declina VS20.</title>
        <authorList>
            <consortium name="The Broad Institute Genome Sequencing Platform"/>
            <person name="Russ C."/>
            <person name="Nusbaum C."/>
            <person name="Tyler B."/>
            <person name="van West P."/>
            <person name="Dieguez-Uribeondo J."/>
            <person name="de Bruijn I."/>
            <person name="Tripathy S."/>
            <person name="Jiang R."/>
            <person name="Young S.K."/>
            <person name="Zeng Q."/>
            <person name="Gargeya S."/>
            <person name="Fitzgerald M."/>
            <person name="Haas B."/>
            <person name="Abouelleil A."/>
            <person name="Alvarado L."/>
            <person name="Arachchi H.M."/>
            <person name="Berlin A."/>
            <person name="Chapman S.B."/>
            <person name="Goldberg J."/>
            <person name="Griggs A."/>
            <person name="Gujja S."/>
            <person name="Hansen M."/>
            <person name="Howarth C."/>
            <person name="Imamovic A."/>
            <person name="Larimer J."/>
            <person name="McCowen C."/>
            <person name="Montmayeur A."/>
            <person name="Murphy C."/>
            <person name="Neiman D."/>
            <person name="Pearson M."/>
            <person name="Priest M."/>
            <person name="Roberts A."/>
            <person name="Saif S."/>
            <person name="Shea T."/>
            <person name="Sisk P."/>
            <person name="Sykes S."/>
            <person name="Wortman J."/>
            <person name="Nusbaum C."/>
            <person name="Birren B."/>
        </authorList>
    </citation>
    <scope>NUCLEOTIDE SEQUENCE [LARGE SCALE GENOMIC DNA]</scope>
    <source>
        <strain evidence="1 2">VS20</strain>
    </source>
</reference>
<gene>
    <name evidence="1" type="ORF">SDRG_05559</name>
</gene>
<dbReference type="GeneID" id="19946286"/>
<dbReference type="InParanoid" id="T0S3K8"/>
<evidence type="ECO:0000313" key="2">
    <source>
        <dbReference type="Proteomes" id="UP000030762"/>
    </source>
</evidence>
<dbReference type="RefSeq" id="XP_008609504.1">
    <property type="nucleotide sequence ID" value="XM_008611282.1"/>
</dbReference>
<dbReference type="OMA" id="HNHELSA"/>
<keyword evidence="2" id="KW-1185">Reference proteome</keyword>
<accession>T0S3K8</accession>
<proteinExistence type="predicted"/>
<dbReference type="VEuPathDB" id="FungiDB:SDRG_05559"/>
<sequence length="328" mass="37270">MANGSAASPDGFPTKCKDWKHLDEELERYMHKTNSCFVAKRTQKMQSYLNQMDKKRNGREKTRSRRFFQSATIALPEYRRKEFMCVEGEKSHATSGDKCPFRFIAQTEWDAKRKEYSIQIVQKNLVHNHELSAEAWRRYPSVKRMLWDESCQYLLEITHAVKGSRSELFKLIEKKHPGVFTMKDIHNRFSALTQAANAANATNPESTENMEIPMPSSVHAGMTEAQLLQAASNELVQQQLAQQQASAHALVDQQLLENNAMAATQLIQALNGTDADNHKYEMPAGSENHHLMPESLHGSDAHLMVQAMEDDDDDDDALPHDPTTQLSI</sequence>
<dbReference type="OrthoDB" id="127030at2759"/>
<dbReference type="EMBL" id="JH767145">
    <property type="protein sequence ID" value="EQC37342.1"/>
    <property type="molecule type" value="Genomic_DNA"/>
</dbReference>
<dbReference type="AlphaFoldDB" id="T0S3K8"/>
<protein>
    <submittedName>
        <fullName evidence="1">Uncharacterized protein</fullName>
    </submittedName>
</protein>
<organism evidence="1 2">
    <name type="scientific">Saprolegnia diclina (strain VS20)</name>
    <dbReference type="NCBI Taxonomy" id="1156394"/>
    <lineage>
        <taxon>Eukaryota</taxon>
        <taxon>Sar</taxon>
        <taxon>Stramenopiles</taxon>
        <taxon>Oomycota</taxon>
        <taxon>Saprolegniomycetes</taxon>
        <taxon>Saprolegniales</taxon>
        <taxon>Saprolegniaceae</taxon>
        <taxon>Saprolegnia</taxon>
    </lineage>
</organism>
<name>T0S3K8_SAPDV</name>
<dbReference type="Proteomes" id="UP000030762">
    <property type="component" value="Unassembled WGS sequence"/>
</dbReference>